<evidence type="ECO:0000256" key="1">
    <source>
        <dbReference type="SAM" id="MobiDB-lite"/>
    </source>
</evidence>
<organism evidence="3 4">
    <name type="scientific">Serendipita vermifera MAFF 305830</name>
    <dbReference type="NCBI Taxonomy" id="933852"/>
    <lineage>
        <taxon>Eukaryota</taxon>
        <taxon>Fungi</taxon>
        <taxon>Dikarya</taxon>
        <taxon>Basidiomycota</taxon>
        <taxon>Agaricomycotina</taxon>
        <taxon>Agaricomycetes</taxon>
        <taxon>Sebacinales</taxon>
        <taxon>Serendipitaceae</taxon>
        <taxon>Serendipita</taxon>
    </lineage>
</organism>
<gene>
    <name evidence="3" type="ORF">M408DRAFT_325946</name>
</gene>
<dbReference type="Proteomes" id="UP000054097">
    <property type="component" value="Unassembled WGS sequence"/>
</dbReference>
<dbReference type="HOGENOM" id="CLU_002241_0_0_1"/>
<dbReference type="STRING" id="933852.A0A0C3BNX2"/>
<reference evidence="4" key="2">
    <citation type="submission" date="2015-01" db="EMBL/GenBank/DDBJ databases">
        <title>Evolutionary Origins and Diversification of the Mycorrhizal Mutualists.</title>
        <authorList>
            <consortium name="DOE Joint Genome Institute"/>
            <consortium name="Mycorrhizal Genomics Consortium"/>
            <person name="Kohler A."/>
            <person name="Kuo A."/>
            <person name="Nagy L.G."/>
            <person name="Floudas D."/>
            <person name="Copeland A."/>
            <person name="Barry K.W."/>
            <person name="Cichocki N."/>
            <person name="Veneault-Fourrey C."/>
            <person name="LaButti K."/>
            <person name="Lindquist E.A."/>
            <person name="Lipzen A."/>
            <person name="Lundell T."/>
            <person name="Morin E."/>
            <person name="Murat C."/>
            <person name="Riley R."/>
            <person name="Ohm R."/>
            <person name="Sun H."/>
            <person name="Tunlid A."/>
            <person name="Henrissat B."/>
            <person name="Grigoriev I.V."/>
            <person name="Hibbett D.S."/>
            <person name="Martin F."/>
        </authorList>
    </citation>
    <scope>NUCLEOTIDE SEQUENCE [LARGE SCALE GENOMIC DNA]</scope>
    <source>
        <strain evidence="4">MAFF 305830</strain>
    </source>
</reference>
<keyword evidence="2" id="KW-1133">Transmembrane helix</keyword>
<evidence type="ECO:0000313" key="4">
    <source>
        <dbReference type="Proteomes" id="UP000054097"/>
    </source>
</evidence>
<accession>A0A0C3BNX2</accession>
<proteinExistence type="predicted"/>
<dbReference type="OrthoDB" id="3210731at2759"/>
<keyword evidence="4" id="KW-1185">Reference proteome</keyword>
<feature type="compositionally biased region" description="Polar residues" evidence="1">
    <location>
        <begin position="434"/>
        <end position="458"/>
    </location>
</feature>
<keyword evidence="2" id="KW-0812">Transmembrane</keyword>
<feature type="compositionally biased region" description="Low complexity" evidence="1">
    <location>
        <begin position="645"/>
        <end position="669"/>
    </location>
</feature>
<feature type="region of interest" description="Disordered" evidence="1">
    <location>
        <begin position="590"/>
        <end position="611"/>
    </location>
</feature>
<reference evidence="3 4" key="1">
    <citation type="submission" date="2014-04" db="EMBL/GenBank/DDBJ databases">
        <authorList>
            <consortium name="DOE Joint Genome Institute"/>
            <person name="Kuo A."/>
            <person name="Zuccaro A."/>
            <person name="Kohler A."/>
            <person name="Nagy L.G."/>
            <person name="Floudas D."/>
            <person name="Copeland A."/>
            <person name="Barry K.W."/>
            <person name="Cichocki N."/>
            <person name="Veneault-Fourrey C."/>
            <person name="LaButti K."/>
            <person name="Lindquist E.A."/>
            <person name="Lipzen A."/>
            <person name="Lundell T."/>
            <person name="Morin E."/>
            <person name="Murat C."/>
            <person name="Sun H."/>
            <person name="Tunlid A."/>
            <person name="Henrissat B."/>
            <person name="Grigoriev I.V."/>
            <person name="Hibbett D.S."/>
            <person name="Martin F."/>
            <person name="Nordberg H.P."/>
            <person name="Cantor M.N."/>
            <person name="Hua S.X."/>
        </authorList>
    </citation>
    <scope>NUCLEOTIDE SEQUENCE [LARGE SCALE GENOMIC DNA]</scope>
    <source>
        <strain evidence="3 4">MAFF 305830</strain>
    </source>
</reference>
<evidence type="ECO:0000256" key="2">
    <source>
        <dbReference type="SAM" id="Phobius"/>
    </source>
</evidence>
<dbReference type="EMBL" id="KN824278">
    <property type="protein sequence ID" value="KIM33121.1"/>
    <property type="molecule type" value="Genomic_DNA"/>
</dbReference>
<feature type="region of interest" description="Disordered" evidence="1">
    <location>
        <begin position="1"/>
        <end position="32"/>
    </location>
</feature>
<keyword evidence="2" id="KW-0472">Membrane</keyword>
<name>A0A0C3BNX2_SERVB</name>
<feature type="transmembrane region" description="Helical" evidence="2">
    <location>
        <begin position="928"/>
        <end position="950"/>
    </location>
</feature>
<evidence type="ECO:0000313" key="3">
    <source>
        <dbReference type="EMBL" id="KIM33121.1"/>
    </source>
</evidence>
<feature type="compositionally biased region" description="Polar residues" evidence="1">
    <location>
        <begin position="600"/>
        <end position="611"/>
    </location>
</feature>
<sequence length="1066" mass="116085">MAASSSRAFSPPPFSYSAPSTTGQTQTGSTLTPSRIVHKLAIEGRCNAEDAGASLRLFMKIVLPLDGLVGGSSIPLFPEENVRIVTSKVQPLDSNSTPYAFSSSAVPLLHKAARALNLPARSNKSYYTFLGIPPPTHVTASPMDPSSSRRAAAAAPLPLSVTGEINVSNFHICFILPKILPTRGAVLADNDEHPTSRHNRRASFIDGKTILFMAGVEIFVPFISAPPKAPYQLSLPLPRCLSNHIKLRVMPPVKKHAGHEPPPWDLMSEPLVTYKPSHGARSTSYEQLADDEVSLEDSVETGAVSASSSGVQGTFPSTERIRIRWAAPMNRNQGLGVLPDGRRVVGVDGAVGSMHCTILGRDEQHRTKLRLEYEGTCKGLWFPGVATQLGLVVALDGKGRHVSWASEDERWEISGGNGLTGWDGALPQPFPENSMMQNHQSQDTSTQTSRPSLTQSRLSSYGGASLLQTALPNNSMLPDYSFETTPSPTVSMIDSSGTRYSQSSTSSGVLLPSAPDKEITLFLNIADLPPPPHNEFNFKISGNILLGQLKDSDEDDEDDSQALPTFYVHSAENSRVEFIVTSEMQQGVEIIQPSDRRSNQRTPNGLRTPQAQARRKFLRKKATVHAEDGVRIVLSSAAAPPPSTPTESPMSRFTATPRTPRRGTPLRSPRTPHPRTPGTVRSAASPLISSYGIPWVRASVNILPSSKQNSHAIQFSVPAVAATDGVLSFGVSLPAYLASDAEGAIEIVSATADGMNIPFEVFPRAALEDEERPDIDRQDRAMKPVDYATQPGDQNDSDLGDLALKDIDTWVRIMLPDDRGFGNLDVNYLVARDPKLRHKKSNRPEQLSILLPSFHVGVGTYTVEVHTPRGYKEPLLISNFHQQEDGPLTHYRLPGYFTPRVRAQIESQSNGSSMAMNLPMRSLRATGWLLGRFMDAIPALASLIMLWIMITIREDVRDLRFLQNFPLASSWASQPRAGSENYGTQTTTTFPYTVDTATATPYNNHPAGSTGGGAELDVVKQMYSLMPLPLAMLPRLDWARLADALMMSMEKLVGFFQAVLHFPAPP</sequence>
<protein>
    <submittedName>
        <fullName evidence="3">Uncharacterized protein</fullName>
    </submittedName>
</protein>
<dbReference type="AlphaFoldDB" id="A0A0C3BNX2"/>
<feature type="compositionally biased region" description="Low complexity" evidence="1">
    <location>
        <begin position="1"/>
        <end position="30"/>
    </location>
</feature>
<feature type="region of interest" description="Disordered" evidence="1">
    <location>
        <begin position="633"/>
        <end position="682"/>
    </location>
</feature>
<feature type="region of interest" description="Disordered" evidence="1">
    <location>
        <begin position="415"/>
        <end position="458"/>
    </location>
</feature>